<evidence type="ECO:0000313" key="1">
    <source>
        <dbReference type="EMBL" id="EFO79375.1"/>
    </source>
</evidence>
<dbReference type="AlphaFoldDB" id="E1IHC2"/>
<dbReference type="InterPro" id="IPR018641">
    <property type="entry name" value="Trfase_1_rSAM/seldom-assoc"/>
</dbReference>
<dbReference type="eggNOG" id="COG3222">
    <property type="taxonomic scope" value="Bacteria"/>
</dbReference>
<dbReference type="InterPro" id="IPR029044">
    <property type="entry name" value="Nucleotide-diphossugar_trans"/>
</dbReference>
<organism evidence="1 2">
    <name type="scientific">Oscillochloris trichoides DG-6</name>
    <dbReference type="NCBI Taxonomy" id="765420"/>
    <lineage>
        <taxon>Bacteria</taxon>
        <taxon>Bacillati</taxon>
        <taxon>Chloroflexota</taxon>
        <taxon>Chloroflexia</taxon>
        <taxon>Chloroflexales</taxon>
        <taxon>Chloroflexineae</taxon>
        <taxon>Oscillochloridaceae</taxon>
        <taxon>Oscillochloris</taxon>
    </lineage>
</organism>
<proteinExistence type="predicted"/>
<dbReference type="Gene3D" id="3.90.550.10">
    <property type="entry name" value="Spore Coat Polysaccharide Biosynthesis Protein SpsA, Chain A"/>
    <property type="match status" value="1"/>
</dbReference>
<dbReference type="EMBL" id="ADVR01000114">
    <property type="protein sequence ID" value="EFO79375.1"/>
    <property type="molecule type" value="Genomic_DNA"/>
</dbReference>
<protein>
    <recommendedName>
        <fullName evidence="3">Glycosyltransferase</fullName>
    </recommendedName>
</protein>
<accession>E1IHC2</accession>
<keyword evidence="2" id="KW-1185">Reference proteome</keyword>
<gene>
    <name evidence="1" type="ORF">OSCT_2723</name>
</gene>
<sequence>MTHLLITLAHDPTVRPISTEIAKRMQTQAIDLYTAFLDDSITLATHISHATINLLAHQESLLPEYSRYSGEVGISNIPNMNQATLAQQVALALNTGPVLLFGGDMPHLPLWRLRDTVTHLQSGVDLVIGSGEQGDWYLIGLRSPHPALLRNLPLSGAAPDDLCIAAATHGLRVEQLPPWYTLRTMSDLNRLADDLRTMPRDVAPQTRIFLTTSGLHSRVVGE</sequence>
<dbReference type="OrthoDB" id="154145at2"/>
<comment type="caution">
    <text evidence="1">The sequence shown here is derived from an EMBL/GenBank/DDBJ whole genome shotgun (WGS) entry which is preliminary data.</text>
</comment>
<evidence type="ECO:0000313" key="2">
    <source>
        <dbReference type="Proteomes" id="UP000054010"/>
    </source>
</evidence>
<dbReference type="HOGENOM" id="CLU_1244302_0_0_0"/>
<dbReference type="PANTHER" id="PTHR36529:SF1">
    <property type="entry name" value="GLYCOSYLTRANSFERASE"/>
    <property type="match status" value="1"/>
</dbReference>
<evidence type="ECO:0008006" key="3">
    <source>
        <dbReference type="Google" id="ProtNLM"/>
    </source>
</evidence>
<name>E1IHC2_9CHLR</name>
<dbReference type="PANTHER" id="PTHR36529">
    <property type="entry name" value="SLL1095 PROTEIN"/>
    <property type="match status" value="1"/>
</dbReference>
<dbReference type="Proteomes" id="UP000054010">
    <property type="component" value="Unassembled WGS sequence"/>
</dbReference>
<dbReference type="Pfam" id="PF09837">
    <property type="entry name" value="DUF2064"/>
    <property type="match status" value="1"/>
</dbReference>
<reference evidence="1 2" key="1">
    <citation type="journal article" date="2011" name="J. Bacteriol.">
        <title>Draft genome sequence of the anoxygenic filamentous phototrophic bacterium Oscillochloris trichoides subsp. DG-6.</title>
        <authorList>
            <person name="Kuznetsov B.B."/>
            <person name="Ivanovsky R.N."/>
            <person name="Keppen O.I."/>
            <person name="Sukhacheva M.V."/>
            <person name="Bumazhkin B.K."/>
            <person name="Patutina E.O."/>
            <person name="Beletsky A.V."/>
            <person name="Mardanov A.V."/>
            <person name="Baslerov R.V."/>
            <person name="Panteleeva A.N."/>
            <person name="Kolganova T.V."/>
            <person name="Ravin N.V."/>
            <person name="Skryabin K.G."/>
        </authorList>
    </citation>
    <scope>NUCLEOTIDE SEQUENCE [LARGE SCALE GENOMIC DNA]</scope>
    <source>
        <strain evidence="1 2">DG-6</strain>
    </source>
</reference>
<dbReference type="SUPFAM" id="SSF53448">
    <property type="entry name" value="Nucleotide-diphospho-sugar transferases"/>
    <property type="match status" value="1"/>
</dbReference>